<reference evidence="1 2" key="1">
    <citation type="submission" date="2019-08" db="EMBL/GenBank/DDBJ databases">
        <title>In-depth cultivation of the pig gut microbiome towards novel bacterial diversity and tailored functional studies.</title>
        <authorList>
            <person name="Wylensek D."/>
            <person name="Hitch T.C.A."/>
            <person name="Clavel T."/>
        </authorList>
    </citation>
    <scope>NUCLEOTIDE SEQUENCE [LARGE SCALE GENOMIC DNA]</scope>
    <source>
        <strain evidence="1 2">SM-530-WT-4B</strain>
    </source>
</reference>
<comment type="caution">
    <text evidence="1">The sequence shown here is derived from an EMBL/GenBank/DDBJ whole genome shotgun (WGS) entry which is preliminary data.</text>
</comment>
<evidence type="ECO:0000313" key="1">
    <source>
        <dbReference type="EMBL" id="MST56064.1"/>
    </source>
</evidence>
<sequence length="194" mass="22104">MAIVARWEWRTFGKGDFGVGEKTLRALPMDSNKRTDEEYILSRNSDENVKIRFDLIDVKSLQKVNADGLEQWLPVLKTGFPIAADELSALAEILKVELPELERAEYTHDQFIEELVVPHKDLELVQVKKDRDIYKIDGATAEIAAAEFNGVAWRTMCVEHEDPVLIMKVVEKLGMKGVENMNYIQAMKKSVGIR</sequence>
<dbReference type="EMBL" id="VUNH01000009">
    <property type="protein sequence ID" value="MST56064.1"/>
    <property type="molecule type" value="Genomic_DNA"/>
</dbReference>
<proteinExistence type="predicted"/>
<protein>
    <submittedName>
        <fullName evidence="1">Uncharacterized protein</fullName>
    </submittedName>
</protein>
<gene>
    <name evidence="1" type="ORF">FYJ74_08475</name>
</gene>
<organism evidence="1 2">
    <name type="scientific">Pyramidobacter porci</name>
    <dbReference type="NCBI Taxonomy" id="2605789"/>
    <lineage>
        <taxon>Bacteria</taxon>
        <taxon>Thermotogati</taxon>
        <taxon>Synergistota</taxon>
        <taxon>Synergistia</taxon>
        <taxon>Synergistales</taxon>
        <taxon>Dethiosulfovibrionaceae</taxon>
        <taxon>Pyramidobacter</taxon>
    </lineage>
</organism>
<dbReference type="Proteomes" id="UP000473699">
    <property type="component" value="Unassembled WGS sequence"/>
</dbReference>
<keyword evidence="2" id="KW-1185">Reference proteome</keyword>
<evidence type="ECO:0000313" key="2">
    <source>
        <dbReference type="Proteomes" id="UP000473699"/>
    </source>
</evidence>
<accession>A0A6L5YCJ3</accession>
<dbReference type="RefSeq" id="WP_154529154.1">
    <property type="nucleotide sequence ID" value="NZ_JAXDZJ010000137.1"/>
</dbReference>
<dbReference type="AlphaFoldDB" id="A0A6L5YCJ3"/>
<name>A0A6L5YCJ3_9BACT</name>